<dbReference type="AlphaFoldDB" id="M2YBP3"/>
<dbReference type="InterPro" id="IPR022893">
    <property type="entry name" value="Shikimate_DH_fam"/>
</dbReference>
<dbReference type="EMBL" id="AONQ01000017">
    <property type="protein sequence ID" value="EME70431.1"/>
    <property type="molecule type" value="Genomic_DNA"/>
</dbReference>
<dbReference type="InterPro" id="IPR006151">
    <property type="entry name" value="Shikm_DH/Glu-tRNA_Rdtase"/>
</dbReference>
<dbReference type="GO" id="GO:0050661">
    <property type="term" value="F:NADP binding"/>
    <property type="evidence" value="ECO:0007669"/>
    <property type="project" value="InterPro"/>
</dbReference>
<dbReference type="InterPro" id="IPR036291">
    <property type="entry name" value="NAD(P)-bd_dom_sf"/>
</dbReference>
<evidence type="ECO:0000256" key="5">
    <source>
        <dbReference type="ARBA" id="ARBA00023002"/>
    </source>
</evidence>
<feature type="binding site" evidence="8">
    <location>
        <begin position="134"/>
        <end position="138"/>
    </location>
    <ligand>
        <name>NADP(+)</name>
        <dbReference type="ChEBI" id="CHEBI:58349"/>
    </ligand>
</feature>
<evidence type="ECO:0000256" key="2">
    <source>
        <dbReference type="ARBA" id="ARBA00012962"/>
    </source>
</evidence>
<sequence>MIVSGKARLAGVLGWPVSHSRSPRLHGFWLEQLDIDGAYLPLPVAPGDLEAVIRALPRMGFRGANVTVPHKEAVMRLVDHLDPLARRIGAVNTLVARDDGSLEGRNTDAYGFFENLRQGCPAWAPASGPAAVIGAGGASRAVVAALTDAGVPEIRLANRSRERAEILAADLGGPVRVVEWSERAGMLDGCALLVNTTTLGMSGQPDLDLDLSALPQTALVNDIVYVPLETDLLARARRRGNPVVDGLGMLLHQAVPGFAAWFGRRPVVSDELRAFVLS</sequence>
<comment type="caution">
    <text evidence="8">Lacks conserved residue(s) required for the propagation of feature annotation.</text>
</comment>
<comment type="similarity">
    <text evidence="8">Belongs to the shikimate dehydrogenase family.</text>
</comment>
<evidence type="ECO:0000256" key="3">
    <source>
        <dbReference type="ARBA" id="ARBA00022605"/>
    </source>
</evidence>
<keyword evidence="3 8" id="KW-0028">Amino-acid biosynthesis</keyword>
<evidence type="ECO:0000256" key="6">
    <source>
        <dbReference type="ARBA" id="ARBA00023141"/>
    </source>
</evidence>
<keyword evidence="5 8" id="KW-0560">Oxidoreductase</keyword>
<evidence type="ECO:0000256" key="8">
    <source>
        <dbReference type="HAMAP-Rule" id="MF_00222"/>
    </source>
</evidence>
<dbReference type="eggNOG" id="COG0169">
    <property type="taxonomic scope" value="Bacteria"/>
</dbReference>
<keyword evidence="6 8" id="KW-0057">Aromatic amino acid biosynthesis</keyword>
<feature type="binding site" evidence="8">
    <location>
        <begin position="20"/>
        <end position="22"/>
    </location>
    <ligand>
        <name>shikimate</name>
        <dbReference type="ChEBI" id="CHEBI:36208"/>
    </ligand>
</feature>
<dbReference type="Pfam" id="PF08501">
    <property type="entry name" value="Shikimate_dh_N"/>
    <property type="match status" value="1"/>
</dbReference>
<dbReference type="RefSeq" id="WP_008616254.1">
    <property type="nucleotide sequence ID" value="NZ_AONQ01000017.1"/>
</dbReference>
<dbReference type="PANTHER" id="PTHR21089:SF1">
    <property type="entry name" value="BIFUNCTIONAL 3-DEHYDROQUINATE DEHYDRATASE_SHIKIMATE DEHYDROGENASE, CHLOROPLASTIC"/>
    <property type="match status" value="1"/>
</dbReference>
<evidence type="ECO:0000256" key="7">
    <source>
        <dbReference type="ARBA" id="ARBA00049442"/>
    </source>
</evidence>
<comment type="pathway">
    <text evidence="1 8">Metabolic intermediate biosynthesis; chorismate biosynthesis; chorismate from D-erythrose 4-phosphate and phosphoenolpyruvate: step 4/7.</text>
</comment>
<dbReference type="InterPro" id="IPR011342">
    <property type="entry name" value="Shikimate_DH"/>
</dbReference>
<dbReference type="Gene3D" id="3.40.50.10860">
    <property type="entry name" value="Leucine Dehydrogenase, chain A, domain 1"/>
    <property type="match status" value="1"/>
</dbReference>
<dbReference type="NCBIfam" id="NF001312">
    <property type="entry name" value="PRK00258.1-4"/>
    <property type="match status" value="1"/>
</dbReference>
<dbReference type="GO" id="GO:0019632">
    <property type="term" value="P:shikimate metabolic process"/>
    <property type="evidence" value="ECO:0007669"/>
    <property type="project" value="InterPro"/>
</dbReference>
<protein>
    <recommendedName>
        <fullName evidence="2 8">Shikimate dehydrogenase (NADP(+))</fullName>
        <shortName evidence="8">SDH</shortName>
        <ecNumber evidence="2 8">1.1.1.25</ecNumber>
    </recommendedName>
</protein>
<dbReference type="STRING" id="1244869.H261_08113"/>
<proteinExistence type="inferred from homology"/>
<dbReference type="PANTHER" id="PTHR21089">
    <property type="entry name" value="SHIKIMATE DEHYDROGENASE"/>
    <property type="match status" value="1"/>
</dbReference>
<feature type="binding site" evidence="8">
    <location>
        <position position="253"/>
    </location>
    <ligand>
        <name>shikimate</name>
        <dbReference type="ChEBI" id="CHEBI:36208"/>
    </ligand>
</feature>
<dbReference type="GO" id="GO:0009423">
    <property type="term" value="P:chorismate biosynthetic process"/>
    <property type="evidence" value="ECO:0007669"/>
    <property type="project" value="UniProtKB-UniRule"/>
</dbReference>
<dbReference type="Pfam" id="PF01488">
    <property type="entry name" value="Shikimate_DH"/>
    <property type="match status" value="1"/>
</dbReference>
<dbReference type="NCBIfam" id="TIGR00507">
    <property type="entry name" value="aroE"/>
    <property type="match status" value="1"/>
</dbReference>
<evidence type="ECO:0000313" key="12">
    <source>
        <dbReference type="Proteomes" id="UP000011744"/>
    </source>
</evidence>
<keyword evidence="12" id="KW-1185">Reference proteome</keyword>
<dbReference type="InterPro" id="IPR046346">
    <property type="entry name" value="Aminoacid_DH-like_N_sf"/>
</dbReference>
<feature type="domain" description="Shikimate dehydrogenase substrate binding N-terminal" evidence="10">
    <location>
        <begin position="12"/>
        <end position="94"/>
    </location>
</feature>
<evidence type="ECO:0000259" key="10">
    <source>
        <dbReference type="Pfam" id="PF08501"/>
    </source>
</evidence>
<feature type="active site" description="Proton acceptor" evidence="8">
    <location>
        <position position="71"/>
    </location>
</feature>
<dbReference type="PATRIC" id="fig|1244869.3.peg.1642"/>
<evidence type="ECO:0000259" key="9">
    <source>
        <dbReference type="Pfam" id="PF01488"/>
    </source>
</evidence>
<keyword evidence="4 8" id="KW-0521">NADP</keyword>
<gene>
    <name evidence="8 11" type="primary">aroE</name>
    <name evidence="11" type="ORF">H261_08113</name>
</gene>
<dbReference type="Gene3D" id="3.40.50.720">
    <property type="entry name" value="NAD(P)-binding Rossmann-like Domain"/>
    <property type="match status" value="1"/>
</dbReference>
<comment type="catalytic activity">
    <reaction evidence="7 8">
        <text>shikimate + NADP(+) = 3-dehydroshikimate + NADPH + H(+)</text>
        <dbReference type="Rhea" id="RHEA:17737"/>
        <dbReference type="ChEBI" id="CHEBI:15378"/>
        <dbReference type="ChEBI" id="CHEBI:16630"/>
        <dbReference type="ChEBI" id="CHEBI:36208"/>
        <dbReference type="ChEBI" id="CHEBI:57783"/>
        <dbReference type="ChEBI" id="CHEBI:58349"/>
        <dbReference type="EC" id="1.1.1.25"/>
    </reaction>
</comment>
<dbReference type="OrthoDB" id="9792692at2"/>
<dbReference type="GO" id="GO:0009073">
    <property type="term" value="P:aromatic amino acid family biosynthetic process"/>
    <property type="evidence" value="ECO:0007669"/>
    <property type="project" value="UniProtKB-KW"/>
</dbReference>
<feature type="binding site" evidence="8">
    <location>
        <position position="225"/>
    </location>
    <ligand>
        <name>shikimate</name>
        <dbReference type="ChEBI" id="CHEBI:36208"/>
    </ligand>
</feature>
<feature type="binding site" evidence="8">
    <location>
        <position position="67"/>
    </location>
    <ligand>
        <name>shikimate</name>
        <dbReference type="ChEBI" id="CHEBI:36208"/>
    </ligand>
</feature>
<dbReference type="GO" id="GO:0008652">
    <property type="term" value="P:amino acid biosynthetic process"/>
    <property type="evidence" value="ECO:0007669"/>
    <property type="project" value="UniProtKB-KW"/>
</dbReference>
<accession>M2YBP3</accession>
<dbReference type="SUPFAM" id="SSF51735">
    <property type="entry name" value="NAD(P)-binding Rossmann-fold domains"/>
    <property type="match status" value="1"/>
</dbReference>
<comment type="function">
    <text evidence="8">Involved in the biosynthesis of the chorismate, which leads to the biosynthesis of aromatic amino acids. Catalyzes the reversible NADPH linked reduction of 3-dehydroshikimate (DHSA) to yield shikimate (SA).</text>
</comment>
<dbReference type="CDD" id="cd01065">
    <property type="entry name" value="NAD_bind_Shikimate_DH"/>
    <property type="match status" value="1"/>
</dbReference>
<organism evidence="11 12">
    <name type="scientific">Paramagnetospirillum caucaseum</name>
    <dbReference type="NCBI Taxonomy" id="1244869"/>
    <lineage>
        <taxon>Bacteria</taxon>
        <taxon>Pseudomonadati</taxon>
        <taxon>Pseudomonadota</taxon>
        <taxon>Alphaproteobacteria</taxon>
        <taxon>Rhodospirillales</taxon>
        <taxon>Magnetospirillaceae</taxon>
        <taxon>Paramagnetospirillum</taxon>
    </lineage>
</organism>
<reference evidence="11 12" key="1">
    <citation type="journal article" date="2014" name="Genome Announc.">
        <title>Draft Genome Sequence of Magnetospirillum sp. Strain SO-1, a Freshwater Magnetotactic Bacterium Isolated from the Ol'khovka River, Russia.</title>
        <authorList>
            <person name="Grouzdev D.S."/>
            <person name="Dziuba M.V."/>
            <person name="Sukhacheva M.S."/>
            <person name="Mardanov A.V."/>
            <person name="Beletskiy A.V."/>
            <person name="Kuznetsov B.B."/>
            <person name="Skryabin K.G."/>
        </authorList>
    </citation>
    <scope>NUCLEOTIDE SEQUENCE [LARGE SCALE GENOMIC DNA]</scope>
    <source>
        <strain evidence="11 12">SO-1</strain>
    </source>
</reference>
<feature type="domain" description="Quinate/shikimate 5-dehydrogenase/glutamyl-tRNA reductase" evidence="9">
    <location>
        <begin position="130"/>
        <end position="192"/>
    </location>
</feature>
<dbReference type="GO" id="GO:0004764">
    <property type="term" value="F:shikimate 3-dehydrogenase (NADP+) activity"/>
    <property type="evidence" value="ECO:0007669"/>
    <property type="project" value="UniProtKB-UniRule"/>
</dbReference>
<name>M2YBP3_9PROT</name>
<dbReference type="Proteomes" id="UP000011744">
    <property type="component" value="Unassembled WGS sequence"/>
</dbReference>
<feature type="binding site" evidence="8">
    <location>
        <position position="223"/>
    </location>
    <ligand>
        <name>NADP(+)</name>
        <dbReference type="ChEBI" id="CHEBI:58349"/>
    </ligand>
</feature>
<evidence type="ECO:0000256" key="1">
    <source>
        <dbReference type="ARBA" id="ARBA00004871"/>
    </source>
</evidence>
<comment type="subunit">
    <text evidence="8">Homodimer.</text>
</comment>
<dbReference type="UniPathway" id="UPA00053">
    <property type="reaction ID" value="UER00087"/>
</dbReference>
<feature type="binding site" evidence="8">
    <location>
        <position position="92"/>
    </location>
    <ligand>
        <name>shikimate</name>
        <dbReference type="ChEBI" id="CHEBI:36208"/>
    </ligand>
</feature>
<comment type="caution">
    <text evidence="11">The sequence shown here is derived from an EMBL/GenBank/DDBJ whole genome shotgun (WGS) entry which is preliminary data.</text>
</comment>
<feature type="binding site" evidence="8">
    <location>
        <position position="246"/>
    </location>
    <ligand>
        <name>NADP(+)</name>
        <dbReference type="ChEBI" id="CHEBI:58349"/>
    </ligand>
</feature>
<dbReference type="GO" id="GO:0005829">
    <property type="term" value="C:cytosol"/>
    <property type="evidence" value="ECO:0007669"/>
    <property type="project" value="TreeGrafter"/>
</dbReference>
<evidence type="ECO:0000313" key="11">
    <source>
        <dbReference type="EMBL" id="EME70431.1"/>
    </source>
</evidence>
<dbReference type="InterPro" id="IPR013708">
    <property type="entry name" value="Shikimate_DH-bd_N"/>
</dbReference>
<dbReference type="SUPFAM" id="SSF53223">
    <property type="entry name" value="Aminoacid dehydrogenase-like, N-terminal domain"/>
    <property type="match status" value="1"/>
</dbReference>
<dbReference type="EC" id="1.1.1.25" evidence="2 8"/>
<feature type="binding site" evidence="8">
    <location>
        <position position="108"/>
    </location>
    <ligand>
        <name>shikimate</name>
        <dbReference type="ChEBI" id="CHEBI:36208"/>
    </ligand>
</feature>
<evidence type="ECO:0000256" key="4">
    <source>
        <dbReference type="ARBA" id="ARBA00022857"/>
    </source>
</evidence>
<dbReference type="HAMAP" id="MF_00222">
    <property type="entry name" value="Shikimate_DH_AroE"/>
    <property type="match status" value="1"/>
</dbReference>